<keyword evidence="2" id="KW-0430">Lectin</keyword>
<protein>
    <recommendedName>
        <fullName evidence="4">Legume lectin domain-containing protein</fullName>
    </recommendedName>
</protein>
<proteinExistence type="inferred from homology"/>
<evidence type="ECO:0000313" key="5">
    <source>
        <dbReference type="EMBL" id="CAI0384737.1"/>
    </source>
</evidence>
<dbReference type="AlphaFoldDB" id="A0AAV0HHT6"/>
<evidence type="ECO:0000256" key="3">
    <source>
        <dbReference type="SAM" id="SignalP"/>
    </source>
</evidence>
<feature type="chain" id="PRO_5043908734" description="Legume lectin domain-containing protein" evidence="3">
    <location>
        <begin position="20"/>
        <end position="99"/>
    </location>
</feature>
<comment type="similarity">
    <text evidence="1">Belongs to the leguminous lectin family.</text>
</comment>
<dbReference type="InterPro" id="IPR013320">
    <property type="entry name" value="ConA-like_dom_sf"/>
</dbReference>
<gene>
    <name evidence="5" type="ORF">LITE_LOCUS4503</name>
</gene>
<evidence type="ECO:0000256" key="1">
    <source>
        <dbReference type="ARBA" id="ARBA00007606"/>
    </source>
</evidence>
<evidence type="ECO:0000256" key="2">
    <source>
        <dbReference type="ARBA" id="ARBA00022734"/>
    </source>
</evidence>
<dbReference type="EMBL" id="CAMGYJ010000002">
    <property type="protein sequence ID" value="CAI0384737.1"/>
    <property type="molecule type" value="Genomic_DNA"/>
</dbReference>
<dbReference type="InterPro" id="IPR001220">
    <property type="entry name" value="Legume_lectin_dom"/>
</dbReference>
<evidence type="ECO:0000259" key="4">
    <source>
        <dbReference type="Pfam" id="PF00139"/>
    </source>
</evidence>
<dbReference type="Proteomes" id="UP001154282">
    <property type="component" value="Unassembled WGS sequence"/>
</dbReference>
<feature type="signal peptide" evidence="3">
    <location>
        <begin position="1"/>
        <end position="19"/>
    </location>
</feature>
<dbReference type="SUPFAM" id="SSF49899">
    <property type="entry name" value="Concanavalin A-like lectins/glucanases"/>
    <property type="match status" value="1"/>
</dbReference>
<name>A0AAV0HHT6_9ROSI</name>
<comment type="caution">
    <text evidence="5">The sequence shown here is derived from an EMBL/GenBank/DDBJ whole genome shotgun (WGS) entry which is preliminary data.</text>
</comment>
<sequence>MVSGLVPLIFIICPLSITALSFNFTSFTDDNQNITYEQAFAANNSIQLTRNLLLGSDLNISYGRATYSSPLPLWDPDSKTLTDFQTHFTFSIVSQSQSG</sequence>
<dbReference type="GO" id="GO:0030246">
    <property type="term" value="F:carbohydrate binding"/>
    <property type="evidence" value="ECO:0007669"/>
    <property type="project" value="UniProtKB-KW"/>
</dbReference>
<dbReference type="Pfam" id="PF00139">
    <property type="entry name" value="Lectin_legB"/>
    <property type="match status" value="1"/>
</dbReference>
<dbReference type="InterPro" id="IPR050258">
    <property type="entry name" value="Leguminous_Lectin"/>
</dbReference>
<dbReference type="PANTHER" id="PTHR32401">
    <property type="entry name" value="CONCANAVALIN A-LIKE LECTIN FAMILY PROTEIN"/>
    <property type="match status" value="1"/>
</dbReference>
<dbReference type="Gene3D" id="2.60.120.200">
    <property type="match status" value="1"/>
</dbReference>
<keyword evidence="6" id="KW-1185">Reference proteome</keyword>
<reference evidence="5" key="1">
    <citation type="submission" date="2022-08" db="EMBL/GenBank/DDBJ databases">
        <authorList>
            <person name="Gutierrez-Valencia J."/>
        </authorList>
    </citation>
    <scope>NUCLEOTIDE SEQUENCE</scope>
</reference>
<dbReference type="PANTHER" id="PTHR32401:SF49">
    <property type="entry name" value="OS10G0129200 PROTEIN"/>
    <property type="match status" value="1"/>
</dbReference>
<evidence type="ECO:0000313" key="6">
    <source>
        <dbReference type="Proteomes" id="UP001154282"/>
    </source>
</evidence>
<organism evidence="5 6">
    <name type="scientific">Linum tenue</name>
    <dbReference type="NCBI Taxonomy" id="586396"/>
    <lineage>
        <taxon>Eukaryota</taxon>
        <taxon>Viridiplantae</taxon>
        <taxon>Streptophyta</taxon>
        <taxon>Embryophyta</taxon>
        <taxon>Tracheophyta</taxon>
        <taxon>Spermatophyta</taxon>
        <taxon>Magnoliopsida</taxon>
        <taxon>eudicotyledons</taxon>
        <taxon>Gunneridae</taxon>
        <taxon>Pentapetalae</taxon>
        <taxon>rosids</taxon>
        <taxon>fabids</taxon>
        <taxon>Malpighiales</taxon>
        <taxon>Linaceae</taxon>
        <taxon>Linum</taxon>
    </lineage>
</organism>
<feature type="domain" description="Legume lectin" evidence="4">
    <location>
        <begin position="20"/>
        <end position="96"/>
    </location>
</feature>
<keyword evidence="3" id="KW-0732">Signal</keyword>
<accession>A0AAV0HHT6</accession>